<protein>
    <submittedName>
        <fullName evidence="1">Uncharacterized protein</fullName>
    </submittedName>
</protein>
<reference evidence="1 2" key="1">
    <citation type="submission" date="2016-04" db="EMBL/GenBank/DDBJ databases">
        <authorList>
            <person name="Evans L.H."/>
            <person name="Alamgir A."/>
            <person name="Owens N."/>
            <person name="Weber N.D."/>
            <person name="Virtaneva K."/>
            <person name="Barbian K."/>
            <person name="Babar A."/>
            <person name="Rosenke K."/>
        </authorList>
    </citation>
    <scope>NUCLEOTIDE SEQUENCE [LARGE SCALE GENOMIC DNA]</scope>
    <source>
        <strain evidence="1">NIES-2108</strain>
    </source>
</reference>
<dbReference type="AlphaFoldDB" id="A0A367R424"/>
<accession>A0A367R424</accession>
<proteinExistence type="predicted"/>
<dbReference type="EMBL" id="LXQE01000183">
    <property type="protein sequence ID" value="RCJ30691.1"/>
    <property type="molecule type" value="Genomic_DNA"/>
</dbReference>
<sequence length="75" mass="8081">MIYDFGLLNGLAELPATRSLFVQAAGSQEISAIGNDRVRDPICPITRNALAGSYTPVSPCWILEESDVRDPDSAD</sequence>
<name>A0A367R424_NOSPU</name>
<dbReference type="Proteomes" id="UP000252085">
    <property type="component" value="Unassembled WGS sequence"/>
</dbReference>
<evidence type="ECO:0000313" key="2">
    <source>
        <dbReference type="Proteomes" id="UP000252085"/>
    </source>
</evidence>
<organism evidence="1 2">
    <name type="scientific">Nostoc punctiforme NIES-2108</name>
    <dbReference type="NCBI Taxonomy" id="1356359"/>
    <lineage>
        <taxon>Bacteria</taxon>
        <taxon>Bacillati</taxon>
        <taxon>Cyanobacteriota</taxon>
        <taxon>Cyanophyceae</taxon>
        <taxon>Nostocales</taxon>
        <taxon>Nostocaceae</taxon>
        <taxon>Nostoc</taxon>
    </lineage>
</organism>
<evidence type="ECO:0000313" key="1">
    <source>
        <dbReference type="EMBL" id="RCJ30691.1"/>
    </source>
</evidence>
<comment type="caution">
    <text evidence="1">The sequence shown here is derived from an EMBL/GenBank/DDBJ whole genome shotgun (WGS) entry which is preliminary data.</text>
</comment>
<gene>
    <name evidence="1" type="ORF">A6769_32835</name>
</gene>